<evidence type="ECO:0000313" key="4">
    <source>
        <dbReference type="Proteomes" id="UP000236161"/>
    </source>
</evidence>
<keyword evidence="3" id="KW-0808">Transferase</keyword>
<reference evidence="3 4" key="1">
    <citation type="journal article" date="2017" name="Nature">
        <title>The Apostasia genome and the evolution of orchids.</title>
        <authorList>
            <person name="Zhang G.Q."/>
            <person name="Liu K.W."/>
            <person name="Li Z."/>
            <person name="Lohaus R."/>
            <person name="Hsiao Y.Y."/>
            <person name="Niu S.C."/>
            <person name="Wang J.Y."/>
            <person name="Lin Y.C."/>
            <person name="Xu Q."/>
            <person name="Chen L.J."/>
            <person name="Yoshida K."/>
            <person name="Fujiwara S."/>
            <person name="Wang Z.W."/>
            <person name="Zhang Y.Q."/>
            <person name="Mitsuda N."/>
            <person name="Wang M."/>
            <person name="Liu G.H."/>
            <person name="Pecoraro L."/>
            <person name="Huang H.X."/>
            <person name="Xiao X.J."/>
            <person name="Lin M."/>
            <person name="Wu X.Y."/>
            <person name="Wu W.L."/>
            <person name="Chen Y.Y."/>
            <person name="Chang S.B."/>
            <person name="Sakamoto S."/>
            <person name="Ohme-Takagi M."/>
            <person name="Yagi M."/>
            <person name="Zeng S.J."/>
            <person name="Shen C.Y."/>
            <person name="Yeh C.M."/>
            <person name="Luo Y.B."/>
            <person name="Tsai W.C."/>
            <person name="Van de Peer Y."/>
            <person name="Liu Z.J."/>
        </authorList>
    </citation>
    <scope>NUCLEOTIDE SEQUENCE [LARGE SCALE GENOMIC DNA]</scope>
    <source>
        <strain evidence="4">cv. Shenzhen</strain>
        <tissue evidence="3">Stem</tissue>
    </source>
</reference>
<keyword evidence="4" id="KW-1185">Reference proteome</keyword>
<dbReference type="PANTHER" id="PTHR10353:SF29">
    <property type="entry name" value="BETA-GLUCOSIDASE 11"/>
    <property type="match status" value="1"/>
</dbReference>
<dbReference type="PANTHER" id="PTHR10353">
    <property type="entry name" value="GLYCOSYL HYDROLASE"/>
    <property type="match status" value="1"/>
</dbReference>
<dbReference type="EC" id="3.2.1.21" evidence="3"/>
<name>A0A2I0AQ62_9ASPA</name>
<evidence type="ECO:0000313" key="3">
    <source>
        <dbReference type="EMBL" id="PKA57674.1"/>
    </source>
</evidence>
<dbReference type="Gene3D" id="3.20.20.80">
    <property type="entry name" value="Glycosidases"/>
    <property type="match status" value="1"/>
</dbReference>
<dbReference type="EMBL" id="KZ451961">
    <property type="protein sequence ID" value="PKA57674.1"/>
    <property type="molecule type" value="Genomic_DNA"/>
</dbReference>
<proteinExistence type="inferred from homology"/>
<comment type="similarity">
    <text evidence="1 2">Belongs to the glycosyl hydrolase 1 family.</text>
</comment>
<sequence>MGGRGVVNPKGLNYYNNVIDELIKYGIQPHITLHHFDVPRVLQDEYGGWLSPKIIEDFKHLADVCFKEFGDRVSYWTTMNEPNVVALASFDYGSFPPQRCSAPYGDNCAAGNSTVEPYITAHHMLLAHSAAVELYRTKYQVA</sequence>
<dbReference type="GO" id="GO:0016740">
    <property type="term" value="F:transferase activity"/>
    <property type="evidence" value="ECO:0007669"/>
    <property type="project" value="UniProtKB-KW"/>
</dbReference>
<protein>
    <submittedName>
        <fullName evidence="3">Cyanidin 3-O-glucoside 7-O-glucosyltransferase (Acyl-glucose)</fullName>
        <ecNumber evidence="3">3.2.1.21</ecNumber>
    </submittedName>
</protein>
<dbReference type="InterPro" id="IPR017853">
    <property type="entry name" value="GH"/>
</dbReference>
<dbReference type="GO" id="GO:0008422">
    <property type="term" value="F:beta-glucosidase activity"/>
    <property type="evidence" value="ECO:0007669"/>
    <property type="project" value="UniProtKB-EC"/>
</dbReference>
<dbReference type="AlphaFoldDB" id="A0A2I0AQ62"/>
<evidence type="ECO:0000256" key="1">
    <source>
        <dbReference type="ARBA" id="ARBA00010838"/>
    </source>
</evidence>
<dbReference type="GO" id="GO:0005975">
    <property type="term" value="P:carbohydrate metabolic process"/>
    <property type="evidence" value="ECO:0007669"/>
    <property type="project" value="InterPro"/>
</dbReference>
<dbReference type="Proteomes" id="UP000236161">
    <property type="component" value="Unassembled WGS sequence"/>
</dbReference>
<dbReference type="InterPro" id="IPR001360">
    <property type="entry name" value="Glyco_hydro_1"/>
</dbReference>
<organism evidence="3 4">
    <name type="scientific">Apostasia shenzhenica</name>
    <dbReference type="NCBI Taxonomy" id="1088818"/>
    <lineage>
        <taxon>Eukaryota</taxon>
        <taxon>Viridiplantae</taxon>
        <taxon>Streptophyta</taxon>
        <taxon>Embryophyta</taxon>
        <taxon>Tracheophyta</taxon>
        <taxon>Spermatophyta</taxon>
        <taxon>Magnoliopsida</taxon>
        <taxon>Liliopsida</taxon>
        <taxon>Asparagales</taxon>
        <taxon>Orchidaceae</taxon>
        <taxon>Apostasioideae</taxon>
        <taxon>Apostasia</taxon>
    </lineage>
</organism>
<keyword evidence="3" id="KW-0326">Glycosidase</keyword>
<evidence type="ECO:0000256" key="2">
    <source>
        <dbReference type="RuleBase" id="RU003690"/>
    </source>
</evidence>
<dbReference type="OrthoDB" id="65569at2759"/>
<gene>
    <name evidence="3" type="primary">AA7GT</name>
    <name evidence="3" type="ORF">AXF42_Ash016720</name>
</gene>
<dbReference type="SUPFAM" id="SSF51445">
    <property type="entry name" value="(Trans)glycosidases"/>
    <property type="match status" value="1"/>
</dbReference>
<keyword evidence="3" id="KW-0378">Hydrolase</keyword>
<dbReference type="STRING" id="1088818.A0A2I0AQ62"/>
<dbReference type="Pfam" id="PF00232">
    <property type="entry name" value="Glyco_hydro_1"/>
    <property type="match status" value="1"/>
</dbReference>
<accession>A0A2I0AQ62</accession>